<feature type="transmembrane region" description="Helical" evidence="1">
    <location>
        <begin position="89"/>
        <end position="112"/>
    </location>
</feature>
<reference evidence="2" key="1">
    <citation type="submission" date="2023-07" db="EMBL/GenBank/DDBJ databases">
        <authorList>
            <consortium name="AG Swart"/>
            <person name="Singh M."/>
            <person name="Singh A."/>
            <person name="Seah K."/>
            <person name="Emmerich C."/>
        </authorList>
    </citation>
    <scope>NUCLEOTIDE SEQUENCE</scope>
    <source>
        <strain evidence="2">DP1</strain>
    </source>
</reference>
<accession>A0AAD1X6B2</accession>
<keyword evidence="1" id="KW-1133">Transmembrane helix</keyword>
<dbReference type="EMBL" id="CAMPGE010000370">
    <property type="protein sequence ID" value="CAI2359115.1"/>
    <property type="molecule type" value="Genomic_DNA"/>
</dbReference>
<sequence>MSSHKRSCSSCLISSVRLYSEVILSFSSISLKKSSVEIISTVASLFEDLTNCSYVNSFKNSVTVIPSESRKIDRFNSRFLAQSERSLKLLIFFLGFISSTVLVISCTGGVGFCSENSCVGSFCNPSL</sequence>
<proteinExistence type="predicted"/>
<dbReference type="Proteomes" id="UP001295684">
    <property type="component" value="Unassembled WGS sequence"/>
</dbReference>
<keyword evidence="1" id="KW-0812">Transmembrane</keyword>
<evidence type="ECO:0000313" key="2">
    <source>
        <dbReference type="EMBL" id="CAI2359115.1"/>
    </source>
</evidence>
<evidence type="ECO:0000313" key="3">
    <source>
        <dbReference type="Proteomes" id="UP001295684"/>
    </source>
</evidence>
<gene>
    <name evidence="2" type="ORF">ECRASSUSDP1_LOCUS400</name>
</gene>
<keyword evidence="1" id="KW-0472">Membrane</keyword>
<protein>
    <submittedName>
        <fullName evidence="2">Uncharacterized protein</fullName>
    </submittedName>
</protein>
<dbReference type="AlphaFoldDB" id="A0AAD1X6B2"/>
<name>A0AAD1X6B2_EUPCR</name>
<keyword evidence="3" id="KW-1185">Reference proteome</keyword>
<comment type="caution">
    <text evidence="2">The sequence shown here is derived from an EMBL/GenBank/DDBJ whole genome shotgun (WGS) entry which is preliminary data.</text>
</comment>
<evidence type="ECO:0000256" key="1">
    <source>
        <dbReference type="SAM" id="Phobius"/>
    </source>
</evidence>
<organism evidence="2 3">
    <name type="scientific">Euplotes crassus</name>
    <dbReference type="NCBI Taxonomy" id="5936"/>
    <lineage>
        <taxon>Eukaryota</taxon>
        <taxon>Sar</taxon>
        <taxon>Alveolata</taxon>
        <taxon>Ciliophora</taxon>
        <taxon>Intramacronucleata</taxon>
        <taxon>Spirotrichea</taxon>
        <taxon>Hypotrichia</taxon>
        <taxon>Euplotida</taxon>
        <taxon>Euplotidae</taxon>
        <taxon>Moneuplotes</taxon>
    </lineage>
</organism>